<dbReference type="InterPro" id="IPR013083">
    <property type="entry name" value="Znf_RING/FYVE/PHD"/>
</dbReference>
<organism evidence="7 8">
    <name type="scientific">Chaetoceros tenuissimus</name>
    <dbReference type="NCBI Taxonomy" id="426638"/>
    <lineage>
        <taxon>Eukaryota</taxon>
        <taxon>Sar</taxon>
        <taxon>Stramenopiles</taxon>
        <taxon>Ochrophyta</taxon>
        <taxon>Bacillariophyta</taxon>
        <taxon>Coscinodiscophyceae</taxon>
        <taxon>Chaetocerotophycidae</taxon>
        <taxon>Chaetocerotales</taxon>
        <taxon>Chaetocerotaceae</taxon>
        <taxon>Chaetoceros</taxon>
    </lineage>
</organism>
<evidence type="ECO:0000256" key="5">
    <source>
        <dbReference type="SAM" id="Phobius"/>
    </source>
</evidence>
<keyword evidence="2 4" id="KW-0863">Zinc-finger</keyword>
<evidence type="ECO:0000256" key="3">
    <source>
        <dbReference type="ARBA" id="ARBA00022833"/>
    </source>
</evidence>
<dbReference type="Proteomes" id="UP001054902">
    <property type="component" value="Unassembled WGS sequence"/>
</dbReference>
<dbReference type="InterPro" id="IPR001841">
    <property type="entry name" value="Znf_RING"/>
</dbReference>
<evidence type="ECO:0000256" key="2">
    <source>
        <dbReference type="ARBA" id="ARBA00022771"/>
    </source>
</evidence>
<protein>
    <recommendedName>
        <fullName evidence="6">RING-type domain-containing protein</fullName>
    </recommendedName>
</protein>
<dbReference type="InterPro" id="IPR052788">
    <property type="entry name" value="RING-type_E3_ligase_ATL"/>
</dbReference>
<comment type="caution">
    <text evidence="7">The sequence shown here is derived from an EMBL/GenBank/DDBJ whole genome shotgun (WGS) entry which is preliminary data.</text>
</comment>
<dbReference type="PROSITE" id="PS50089">
    <property type="entry name" value="ZF_RING_2"/>
    <property type="match status" value="1"/>
</dbReference>
<gene>
    <name evidence="7" type="ORF">CTEN210_17760</name>
</gene>
<dbReference type="GO" id="GO:0008270">
    <property type="term" value="F:zinc ion binding"/>
    <property type="evidence" value="ECO:0007669"/>
    <property type="project" value="UniProtKB-KW"/>
</dbReference>
<keyword evidence="1" id="KW-0479">Metal-binding</keyword>
<evidence type="ECO:0000256" key="4">
    <source>
        <dbReference type="PROSITE-ProRule" id="PRU00175"/>
    </source>
</evidence>
<evidence type="ECO:0000313" key="8">
    <source>
        <dbReference type="Proteomes" id="UP001054902"/>
    </source>
</evidence>
<dbReference type="PANTHER" id="PTHR45798">
    <property type="entry name" value="RING-H2 FINGER PROTEIN ATL61-RELATED-RELATED"/>
    <property type="match status" value="1"/>
</dbReference>
<dbReference type="Pfam" id="PF13639">
    <property type="entry name" value="zf-RING_2"/>
    <property type="match status" value="1"/>
</dbReference>
<keyword evidence="3" id="KW-0862">Zinc</keyword>
<keyword evidence="5" id="KW-0812">Transmembrane</keyword>
<accession>A0AAD3DBA0</accession>
<dbReference type="SUPFAM" id="SSF57850">
    <property type="entry name" value="RING/U-box"/>
    <property type="match status" value="1"/>
</dbReference>
<dbReference type="EMBL" id="BLLK01000074">
    <property type="protein sequence ID" value="GFH61284.1"/>
    <property type="molecule type" value="Genomic_DNA"/>
</dbReference>
<keyword evidence="8" id="KW-1185">Reference proteome</keyword>
<dbReference type="AlphaFoldDB" id="A0AAD3DBA0"/>
<dbReference type="Gene3D" id="3.30.40.10">
    <property type="entry name" value="Zinc/RING finger domain, C3HC4 (zinc finger)"/>
    <property type="match status" value="1"/>
</dbReference>
<reference evidence="7 8" key="1">
    <citation type="journal article" date="2021" name="Sci. Rep.">
        <title>The genome of the diatom Chaetoceros tenuissimus carries an ancient integrated fragment of an extant virus.</title>
        <authorList>
            <person name="Hongo Y."/>
            <person name="Kimura K."/>
            <person name="Takaki Y."/>
            <person name="Yoshida Y."/>
            <person name="Baba S."/>
            <person name="Kobayashi G."/>
            <person name="Nagasaki K."/>
            <person name="Hano T."/>
            <person name="Tomaru Y."/>
        </authorList>
    </citation>
    <scope>NUCLEOTIDE SEQUENCE [LARGE SCALE GENOMIC DNA]</scope>
    <source>
        <strain evidence="7 8">NIES-3715</strain>
    </source>
</reference>
<keyword evidence="5" id="KW-0472">Membrane</keyword>
<keyword evidence="5" id="KW-1133">Transmembrane helix</keyword>
<evidence type="ECO:0000256" key="1">
    <source>
        <dbReference type="ARBA" id="ARBA00022723"/>
    </source>
</evidence>
<feature type="transmembrane region" description="Helical" evidence="5">
    <location>
        <begin position="20"/>
        <end position="41"/>
    </location>
</feature>
<proteinExistence type="predicted"/>
<evidence type="ECO:0000313" key="7">
    <source>
        <dbReference type="EMBL" id="GFH61284.1"/>
    </source>
</evidence>
<evidence type="ECO:0000259" key="6">
    <source>
        <dbReference type="PROSITE" id="PS50089"/>
    </source>
</evidence>
<feature type="domain" description="RING-type" evidence="6">
    <location>
        <begin position="118"/>
        <end position="166"/>
    </location>
</feature>
<sequence>MTRLKTAKEATRSREDSDFTVLYFILLTLLCVFLFIGFYWLKQRWNRRFERQLQARIRHVKTAEFEKKKKDIDDKILKKKIVDTHKTVNATLNDCSQSQEEDEDLECIPLQNLDTKECIICFQDFMHGDVLSISTNAKCPHVYHAECITMWIISAKDGQNGCPTCRRHYLEHSECSEVTMRTSRMDSRESIGAVSASEEVMAEV</sequence>
<dbReference type="PANTHER" id="PTHR45798:SF97">
    <property type="entry name" value="ALCOHOL-SENSITIVE RING FINGER PROTEIN 1"/>
    <property type="match status" value="1"/>
</dbReference>
<name>A0AAD3DBA0_9STRA</name>